<protein>
    <submittedName>
        <fullName evidence="1">Uncharacterized protein</fullName>
    </submittedName>
</protein>
<keyword evidence="2" id="KW-1185">Reference proteome</keyword>
<organism evidence="1 2">
    <name type="scientific">Mycena metata</name>
    <dbReference type="NCBI Taxonomy" id="1033252"/>
    <lineage>
        <taxon>Eukaryota</taxon>
        <taxon>Fungi</taxon>
        <taxon>Dikarya</taxon>
        <taxon>Basidiomycota</taxon>
        <taxon>Agaricomycotina</taxon>
        <taxon>Agaricomycetes</taxon>
        <taxon>Agaricomycetidae</taxon>
        <taxon>Agaricales</taxon>
        <taxon>Marasmiineae</taxon>
        <taxon>Mycenaceae</taxon>
        <taxon>Mycena</taxon>
    </lineage>
</organism>
<dbReference type="AlphaFoldDB" id="A0AAD7HNY8"/>
<reference evidence="1" key="1">
    <citation type="submission" date="2023-03" db="EMBL/GenBank/DDBJ databases">
        <title>Massive genome expansion in bonnet fungi (Mycena s.s.) driven by repeated elements and novel gene families across ecological guilds.</title>
        <authorList>
            <consortium name="Lawrence Berkeley National Laboratory"/>
            <person name="Harder C.B."/>
            <person name="Miyauchi S."/>
            <person name="Viragh M."/>
            <person name="Kuo A."/>
            <person name="Thoen E."/>
            <person name="Andreopoulos B."/>
            <person name="Lu D."/>
            <person name="Skrede I."/>
            <person name="Drula E."/>
            <person name="Henrissat B."/>
            <person name="Morin E."/>
            <person name="Kohler A."/>
            <person name="Barry K."/>
            <person name="LaButti K."/>
            <person name="Morin E."/>
            <person name="Salamov A."/>
            <person name="Lipzen A."/>
            <person name="Mereny Z."/>
            <person name="Hegedus B."/>
            <person name="Baldrian P."/>
            <person name="Stursova M."/>
            <person name="Weitz H."/>
            <person name="Taylor A."/>
            <person name="Grigoriev I.V."/>
            <person name="Nagy L.G."/>
            <person name="Martin F."/>
            <person name="Kauserud H."/>
        </authorList>
    </citation>
    <scope>NUCLEOTIDE SEQUENCE</scope>
    <source>
        <strain evidence="1">CBHHK182m</strain>
    </source>
</reference>
<evidence type="ECO:0000313" key="2">
    <source>
        <dbReference type="Proteomes" id="UP001215598"/>
    </source>
</evidence>
<dbReference type="GO" id="GO:0003723">
    <property type="term" value="F:RNA binding"/>
    <property type="evidence" value="ECO:0007669"/>
    <property type="project" value="InterPro"/>
</dbReference>
<dbReference type="Proteomes" id="UP001215598">
    <property type="component" value="Unassembled WGS sequence"/>
</dbReference>
<accession>A0AAD7HNY8</accession>
<comment type="caution">
    <text evidence="1">The sequence shown here is derived from an EMBL/GenBank/DDBJ whole genome shotgun (WGS) entry which is preliminary data.</text>
</comment>
<dbReference type="SUPFAM" id="SSF55174">
    <property type="entry name" value="Alpha-L RNA-binding motif"/>
    <property type="match status" value="1"/>
</dbReference>
<evidence type="ECO:0000313" key="1">
    <source>
        <dbReference type="EMBL" id="KAJ7725048.1"/>
    </source>
</evidence>
<dbReference type="CDD" id="cd00165">
    <property type="entry name" value="S4"/>
    <property type="match status" value="1"/>
</dbReference>
<dbReference type="InterPro" id="IPR036986">
    <property type="entry name" value="S4_RNA-bd_sf"/>
</dbReference>
<gene>
    <name evidence="1" type="ORF">B0H16DRAFT_1736346</name>
</gene>
<sequence length="240" mass="26071">MLSRSGTSLPIEVGRKQLLLEESICCCLVEFGSDSDRKDSTVSFSGLSPSSARFVKNGVTAVALNFGLGVVLTTVQLLNSLQSPVRSFESTHGDSENIFAIVLNFLVFAELERRLDVLTFRACFTRSIYEPRRLVVRGNVLLDGKLSRTLVALNSLFYIYMKHYGVNTRLVPGDQTTPGGLAVTAPPGLTPFNIPSYAAAYSHIWKSRSRRAAPPDGATSVLGNTNAVQYMAMRAAVVTC</sequence>
<dbReference type="Gene3D" id="3.10.290.10">
    <property type="entry name" value="RNA-binding S4 domain"/>
    <property type="match status" value="1"/>
</dbReference>
<dbReference type="EMBL" id="JARKIB010000197">
    <property type="protein sequence ID" value="KAJ7725048.1"/>
    <property type="molecule type" value="Genomic_DNA"/>
</dbReference>
<name>A0AAD7HNY8_9AGAR</name>
<proteinExistence type="predicted"/>